<evidence type="ECO:0000313" key="3">
    <source>
        <dbReference type="Proteomes" id="UP000596660"/>
    </source>
</evidence>
<evidence type="ECO:0000313" key="2">
    <source>
        <dbReference type="EnsemblPlants" id="AUR62026351-RA:cds"/>
    </source>
</evidence>
<reference evidence="2" key="1">
    <citation type="journal article" date="2017" name="Nature">
        <title>The genome of Chenopodium quinoa.</title>
        <authorList>
            <person name="Jarvis D.E."/>
            <person name="Ho Y.S."/>
            <person name="Lightfoot D.J."/>
            <person name="Schmoeckel S.M."/>
            <person name="Li B."/>
            <person name="Borm T.J.A."/>
            <person name="Ohyanagi H."/>
            <person name="Mineta K."/>
            <person name="Michell C.T."/>
            <person name="Saber N."/>
            <person name="Kharbatia N.M."/>
            <person name="Rupper R.R."/>
            <person name="Sharp A.R."/>
            <person name="Dally N."/>
            <person name="Boughton B.A."/>
            <person name="Woo Y.H."/>
            <person name="Gao G."/>
            <person name="Schijlen E.G.W.M."/>
            <person name="Guo X."/>
            <person name="Momin A.A."/>
            <person name="Negrao S."/>
            <person name="Al-Babili S."/>
            <person name="Gehring C."/>
            <person name="Roessner U."/>
            <person name="Jung C."/>
            <person name="Murphy K."/>
            <person name="Arold S.T."/>
            <person name="Gojobori T."/>
            <person name="van der Linden C.G."/>
            <person name="van Loo E.N."/>
            <person name="Jellen E.N."/>
            <person name="Maughan P.J."/>
            <person name="Tester M."/>
        </authorList>
    </citation>
    <scope>NUCLEOTIDE SEQUENCE [LARGE SCALE GENOMIC DNA]</scope>
    <source>
        <strain evidence="2">cv. PI 614886</strain>
    </source>
</reference>
<organism evidence="2 3">
    <name type="scientific">Chenopodium quinoa</name>
    <name type="common">Quinoa</name>
    <dbReference type="NCBI Taxonomy" id="63459"/>
    <lineage>
        <taxon>Eukaryota</taxon>
        <taxon>Viridiplantae</taxon>
        <taxon>Streptophyta</taxon>
        <taxon>Embryophyta</taxon>
        <taxon>Tracheophyta</taxon>
        <taxon>Spermatophyta</taxon>
        <taxon>Magnoliopsida</taxon>
        <taxon>eudicotyledons</taxon>
        <taxon>Gunneridae</taxon>
        <taxon>Pentapetalae</taxon>
        <taxon>Caryophyllales</taxon>
        <taxon>Chenopodiaceae</taxon>
        <taxon>Chenopodioideae</taxon>
        <taxon>Atripliceae</taxon>
        <taxon>Chenopodium</taxon>
    </lineage>
</organism>
<dbReference type="PANTHER" id="PTHR34835">
    <property type="entry name" value="OS07G0283600 PROTEIN-RELATED"/>
    <property type="match status" value="1"/>
</dbReference>
<feature type="region of interest" description="Disordered" evidence="1">
    <location>
        <begin position="70"/>
        <end position="90"/>
    </location>
</feature>
<dbReference type="Proteomes" id="UP000596660">
    <property type="component" value="Unplaced"/>
</dbReference>
<reference evidence="2" key="2">
    <citation type="submission" date="2021-03" db="UniProtKB">
        <authorList>
            <consortium name="EnsemblPlants"/>
        </authorList>
    </citation>
    <scope>IDENTIFICATION</scope>
</reference>
<name>A0A803MB84_CHEQI</name>
<dbReference type="EnsemblPlants" id="AUR62026351-RA">
    <property type="protein sequence ID" value="AUR62026351-RA:cds"/>
    <property type="gene ID" value="AUR62026351"/>
</dbReference>
<dbReference type="AlphaFoldDB" id="A0A803MB84"/>
<dbReference type="PANTHER" id="PTHR34835:SF90">
    <property type="entry name" value="AMINOTRANSFERASE-LIKE PLANT MOBILE DOMAIN-CONTAINING PROTEIN"/>
    <property type="match status" value="1"/>
</dbReference>
<sequence>MNPATREALKDVAPKENKLVLKKRRAPIEVASLEVVEKTMVGVTQSSFQSGTTSSLVAIPKEVLKVKPTCRKKKAKIDEDEEEDEENKSNVLGRGVVKPRHTIQLLMNLVVALENQVHKLQAIKNMGFGGFLHLDLPKNSPEFATMLVDKLEINEMCIVCGRNQVLSIEAIDVHLVYGVPLGGKKIVEAKPGEKEYDELVRQFKGYHGGRVPTLTDLAIHLCLETTPLDDDWRRSFLVLVVNSYDSQVATPMLKQQKFEEAIDDWLVDNKMKSVKGFQLFDALKKRYTFELLTSNLNPFDADVRVRAKRFLIEKA</sequence>
<proteinExistence type="predicted"/>
<protein>
    <submittedName>
        <fullName evidence="2">Uncharacterized protein</fullName>
    </submittedName>
</protein>
<accession>A0A803MB84</accession>
<keyword evidence="3" id="KW-1185">Reference proteome</keyword>
<dbReference type="Gramene" id="AUR62026351-RA">
    <property type="protein sequence ID" value="AUR62026351-RA:cds"/>
    <property type="gene ID" value="AUR62026351"/>
</dbReference>
<evidence type="ECO:0000256" key="1">
    <source>
        <dbReference type="SAM" id="MobiDB-lite"/>
    </source>
</evidence>